<accession>A0ABR2VRQ3</accession>
<proteinExistence type="predicted"/>
<protein>
    <submittedName>
        <fullName evidence="1">Uncharacterized protein</fullName>
    </submittedName>
</protein>
<sequence length="154" mass="17482">MSLSDSYFPPRLKIYCKNIEPGSSISPHFDHPLPSSSITSNIRVTEGKRRKDQISKAIKDIALLLKEDTQEIEAFLPSILIILSSIEEPLENENSFDSQQTLETPFIPLEHQVEAVFLKALSELYDEDIPQSIKLLDEILIYGIKSPRLAPIYQ</sequence>
<comment type="caution">
    <text evidence="1">The sequence shown here is derived from an EMBL/GenBank/DDBJ whole genome shotgun (WGS) entry which is preliminary data.</text>
</comment>
<dbReference type="EMBL" id="JASJQH010008150">
    <property type="protein sequence ID" value="KAK9694871.1"/>
    <property type="molecule type" value="Genomic_DNA"/>
</dbReference>
<gene>
    <name evidence="1" type="ORF">K7432_013254</name>
</gene>
<evidence type="ECO:0000313" key="1">
    <source>
        <dbReference type="EMBL" id="KAK9694871.1"/>
    </source>
</evidence>
<reference evidence="1 2" key="1">
    <citation type="submission" date="2023-04" db="EMBL/GenBank/DDBJ databases">
        <title>Genome of Basidiobolus ranarum AG-B5.</title>
        <authorList>
            <person name="Stajich J.E."/>
            <person name="Carter-House D."/>
            <person name="Gryganskyi A."/>
        </authorList>
    </citation>
    <scope>NUCLEOTIDE SEQUENCE [LARGE SCALE GENOMIC DNA]</scope>
    <source>
        <strain evidence="1 2">AG-B5</strain>
    </source>
</reference>
<dbReference type="Proteomes" id="UP001479436">
    <property type="component" value="Unassembled WGS sequence"/>
</dbReference>
<feature type="non-terminal residue" evidence="1">
    <location>
        <position position="154"/>
    </location>
</feature>
<organism evidence="1 2">
    <name type="scientific">Basidiobolus ranarum</name>
    <dbReference type="NCBI Taxonomy" id="34480"/>
    <lineage>
        <taxon>Eukaryota</taxon>
        <taxon>Fungi</taxon>
        <taxon>Fungi incertae sedis</taxon>
        <taxon>Zoopagomycota</taxon>
        <taxon>Entomophthoromycotina</taxon>
        <taxon>Basidiobolomycetes</taxon>
        <taxon>Basidiobolales</taxon>
        <taxon>Basidiobolaceae</taxon>
        <taxon>Basidiobolus</taxon>
    </lineage>
</organism>
<keyword evidence="2" id="KW-1185">Reference proteome</keyword>
<evidence type="ECO:0000313" key="2">
    <source>
        <dbReference type="Proteomes" id="UP001479436"/>
    </source>
</evidence>
<name>A0ABR2VRQ3_9FUNG</name>